<comment type="caution">
    <text evidence="1">The sequence shown here is derived from an EMBL/GenBank/DDBJ whole genome shotgun (WGS) entry which is preliminary data.</text>
</comment>
<evidence type="ECO:0000313" key="3">
    <source>
        <dbReference type="Proteomes" id="UP001275440"/>
    </source>
</evidence>
<dbReference type="Proteomes" id="UP001275440">
    <property type="component" value="Unassembled WGS sequence"/>
</dbReference>
<organism evidence="1 3">
    <name type="scientific">Rhodococcus zopfii</name>
    <dbReference type="NCBI Taxonomy" id="43772"/>
    <lineage>
        <taxon>Bacteria</taxon>
        <taxon>Bacillati</taxon>
        <taxon>Actinomycetota</taxon>
        <taxon>Actinomycetes</taxon>
        <taxon>Mycobacteriales</taxon>
        <taxon>Nocardiaceae</taxon>
        <taxon>Rhodococcus</taxon>
    </lineage>
</organism>
<sequence>MSIRPTWRSILRYYAKEVLTLKITRTRATVLVASLFIGGVVAAACQPADASVFTPPVGSVCELQEVRR</sequence>
<gene>
    <name evidence="1" type="ORF">F8M49_00155</name>
    <name evidence="2" type="ORF">F8M49_29920</name>
</gene>
<evidence type="ECO:0000313" key="1">
    <source>
        <dbReference type="EMBL" id="MDV2474203.1"/>
    </source>
</evidence>
<protein>
    <submittedName>
        <fullName evidence="1">Uncharacterized protein</fullName>
    </submittedName>
</protein>
<name>A0ABU3WL87_9NOCA</name>
<dbReference type="EMBL" id="WBMO01000001">
    <property type="protein sequence ID" value="MDV2474203.1"/>
    <property type="molecule type" value="Genomic_DNA"/>
</dbReference>
<reference evidence="1 3" key="1">
    <citation type="submission" date="2019-10" db="EMBL/GenBank/DDBJ databases">
        <title>Draft Genome Assembly of Rhodococcus zopfii DSM44189.</title>
        <authorList>
            <person name="Sutton J.M."/>
            <person name="Akob D.M."/>
            <person name="Bushman T.J."/>
        </authorList>
    </citation>
    <scope>NUCLEOTIDE SEQUENCE [LARGE SCALE GENOMIC DNA]</scope>
    <source>
        <strain evidence="1 3">DSM 44189</strain>
    </source>
</reference>
<accession>A0ABU3WL87</accession>
<keyword evidence="3" id="KW-1185">Reference proteome</keyword>
<proteinExistence type="predicted"/>
<dbReference type="EMBL" id="WBMO01000005">
    <property type="protein sequence ID" value="MDV2478580.1"/>
    <property type="molecule type" value="Genomic_DNA"/>
</dbReference>
<evidence type="ECO:0000313" key="2">
    <source>
        <dbReference type="EMBL" id="MDV2478580.1"/>
    </source>
</evidence>